<dbReference type="PhylomeDB" id="B8MKK5"/>
<dbReference type="SUPFAM" id="SSF63380">
    <property type="entry name" value="Riboflavin synthase domain-like"/>
    <property type="match status" value="1"/>
</dbReference>
<comment type="catalytic activity">
    <reaction evidence="13">
        <text>2 a Fe(II)-siderophore + NADP(+) + H(+) = 2 a Fe(III)-siderophore + NADPH</text>
        <dbReference type="Rhea" id="RHEA:28795"/>
        <dbReference type="Rhea" id="RHEA-COMP:11342"/>
        <dbReference type="Rhea" id="RHEA-COMP:11344"/>
        <dbReference type="ChEBI" id="CHEBI:15378"/>
        <dbReference type="ChEBI" id="CHEBI:29033"/>
        <dbReference type="ChEBI" id="CHEBI:29034"/>
        <dbReference type="ChEBI" id="CHEBI:57783"/>
        <dbReference type="ChEBI" id="CHEBI:58349"/>
        <dbReference type="EC" id="1.16.1.9"/>
    </reaction>
</comment>
<dbReference type="STRING" id="441959.B8MKK5"/>
<keyword evidence="6 14" id="KW-0812">Transmembrane</keyword>
<dbReference type="Gene3D" id="2.40.30.10">
    <property type="entry name" value="Translation factors"/>
    <property type="match status" value="1"/>
</dbReference>
<evidence type="ECO:0000256" key="3">
    <source>
        <dbReference type="ARBA" id="ARBA00012668"/>
    </source>
</evidence>
<dbReference type="InParanoid" id="B8MKK5"/>
<keyword evidence="4" id="KW-0813">Transport</keyword>
<feature type="transmembrane region" description="Helical" evidence="14">
    <location>
        <begin position="26"/>
        <end position="48"/>
    </location>
</feature>
<evidence type="ECO:0000313" key="17">
    <source>
        <dbReference type="Proteomes" id="UP000001745"/>
    </source>
</evidence>
<accession>B8MKK5</accession>
<dbReference type="AlphaFoldDB" id="B8MKK5"/>
<feature type="transmembrane region" description="Helical" evidence="14">
    <location>
        <begin position="279"/>
        <end position="297"/>
    </location>
</feature>
<dbReference type="InterPro" id="IPR039261">
    <property type="entry name" value="FNR_nucleotide-bd"/>
</dbReference>
<dbReference type="InterPro" id="IPR017938">
    <property type="entry name" value="Riboflavin_synthase-like_b-brl"/>
</dbReference>
<dbReference type="VEuPathDB" id="FungiDB:TSTA_048040"/>
<evidence type="ECO:0000256" key="14">
    <source>
        <dbReference type="SAM" id="Phobius"/>
    </source>
</evidence>
<keyword evidence="12" id="KW-0325">Glycoprotein</keyword>
<evidence type="ECO:0000256" key="1">
    <source>
        <dbReference type="ARBA" id="ARBA00004651"/>
    </source>
</evidence>
<dbReference type="InterPro" id="IPR017927">
    <property type="entry name" value="FAD-bd_FR_type"/>
</dbReference>
<evidence type="ECO:0000256" key="13">
    <source>
        <dbReference type="ARBA" id="ARBA00048483"/>
    </source>
</evidence>
<dbReference type="InterPro" id="IPR013121">
    <property type="entry name" value="Fe_red_NAD-bd_6"/>
</dbReference>
<dbReference type="Pfam" id="PF08030">
    <property type="entry name" value="NAD_binding_6"/>
    <property type="match status" value="1"/>
</dbReference>
<dbReference type="GO" id="GO:0006879">
    <property type="term" value="P:intracellular iron ion homeostasis"/>
    <property type="evidence" value="ECO:0007669"/>
    <property type="project" value="TreeGrafter"/>
</dbReference>
<dbReference type="RefSeq" id="XP_002485313.1">
    <property type="nucleotide sequence ID" value="XM_002485268.1"/>
</dbReference>
<dbReference type="InterPro" id="IPR051410">
    <property type="entry name" value="Ferric/Cupric_Reductase"/>
</dbReference>
<comment type="similarity">
    <text evidence="2">Belongs to the ferric reductase (FRE) family.</text>
</comment>
<dbReference type="Pfam" id="PF01794">
    <property type="entry name" value="Ferric_reduct"/>
    <property type="match status" value="1"/>
</dbReference>
<evidence type="ECO:0000256" key="12">
    <source>
        <dbReference type="ARBA" id="ARBA00023180"/>
    </source>
</evidence>
<sequence>MDMSGMDMGGMSAGAGIPTYFEFQQYYWAVVGTVIATATVANVLNRFLAKQRLLDKSKTPSQPKSSFFQAYATVTAITREVANATLQPVKLGGYTLHLAPIGPVSLVLANLLTILVMMFYGFDTANWLNWENIGYRAGFMTICQLPLIILLAGKQNIIGLLTGSSHEQLNWYHRWVSRTLWLSATIHMGFWFRDYGRFHYILTMIKTDYYTKHGFAAWIILTFIFLTSFAPVRRWNYEFFVIQHIVTMAGFLAATYLHAPQEVKVWVWIPIGFVCFDRFARILILAFANLSAIHFWSKKQRPFFANQATFTPLAGNVTRITVRDPLITWRPGQHVFLSCHSVVPLQSHPFTIMSLPSDDKIEFLVRAEKGGTRRFFRFATKHSALLGETQSSENSKRTVFIEGPYGTVRPLRQFDSVVLFAGGMGCTYTLPLMRDIVHAWKRESQSTLRLAVTKRVKFVWVIKSRSQLTWLEPELQSVLQDLKNLGLQNPQMDREIEISIYLTCDEALEKSTRTAAPTQQRGYTEISRNDDIDEKKALEAENVVVRSISSTSESSQANQTTGCGVTRKCCCTMTIENEDDVAFVQKCTCSGKAATTTPSSSATPLVDMKGFKSMTGRPHPRSIIHHVLEHAEGESAVVVCGPRGLAADVRHSVVSLSDERAVHKGTGAQGIYLHVENFGW</sequence>
<protein>
    <recommendedName>
        <fullName evidence="3">ferric-chelate reductase (NADPH)</fullName>
        <ecNumber evidence="3">1.16.1.9</ecNumber>
    </recommendedName>
</protein>
<evidence type="ECO:0000256" key="2">
    <source>
        <dbReference type="ARBA" id="ARBA00006278"/>
    </source>
</evidence>
<evidence type="ECO:0000256" key="6">
    <source>
        <dbReference type="ARBA" id="ARBA00022692"/>
    </source>
</evidence>
<dbReference type="InterPro" id="IPR013112">
    <property type="entry name" value="FAD-bd_8"/>
</dbReference>
<keyword evidence="10" id="KW-0406">Ion transport</keyword>
<dbReference type="EC" id="1.16.1.9" evidence="3"/>
<dbReference type="OrthoDB" id="3944240at2759"/>
<dbReference type="GO" id="GO:0015677">
    <property type="term" value="P:copper ion import"/>
    <property type="evidence" value="ECO:0007669"/>
    <property type="project" value="TreeGrafter"/>
</dbReference>
<evidence type="ECO:0000256" key="11">
    <source>
        <dbReference type="ARBA" id="ARBA00023136"/>
    </source>
</evidence>
<dbReference type="Gene3D" id="3.40.50.80">
    <property type="entry name" value="Nucleotide-binding domain of ferredoxin-NADP reductase (FNR) module"/>
    <property type="match status" value="1"/>
</dbReference>
<dbReference type="InterPro" id="IPR013130">
    <property type="entry name" value="Fe3_Rdtase_TM_dom"/>
</dbReference>
<keyword evidence="7" id="KW-0249">Electron transport</keyword>
<feature type="transmembrane region" description="Helical" evidence="14">
    <location>
        <begin position="213"/>
        <end position="232"/>
    </location>
</feature>
<evidence type="ECO:0000256" key="4">
    <source>
        <dbReference type="ARBA" id="ARBA00022448"/>
    </source>
</evidence>
<keyword evidence="8 14" id="KW-1133">Transmembrane helix</keyword>
<feature type="transmembrane region" description="Helical" evidence="14">
    <location>
        <begin position="98"/>
        <end position="121"/>
    </location>
</feature>
<evidence type="ECO:0000256" key="7">
    <source>
        <dbReference type="ARBA" id="ARBA00022982"/>
    </source>
</evidence>
<dbReference type="Pfam" id="PF08022">
    <property type="entry name" value="FAD_binding_8"/>
    <property type="match status" value="1"/>
</dbReference>
<keyword evidence="17" id="KW-1185">Reference proteome</keyword>
<keyword evidence="5" id="KW-1003">Cell membrane</keyword>
<keyword evidence="9" id="KW-0560">Oxidoreductase</keyword>
<dbReference type="PANTHER" id="PTHR32361">
    <property type="entry name" value="FERRIC/CUPRIC REDUCTASE TRANSMEMBRANE COMPONENT"/>
    <property type="match status" value="1"/>
</dbReference>
<dbReference type="HOGENOM" id="CLU_010365_6_0_1"/>
<keyword evidence="11 14" id="KW-0472">Membrane</keyword>
<feature type="domain" description="FAD-binding FR-type" evidence="15">
    <location>
        <begin position="300"/>
        <end position="411"/>
    </location>
</feature>
<comment type="subcellular location">
    <subcellularLocation>
        <location evidence="1">Cell membrane</location>
        <topology evidence="1">Multi-pass membrane protein</topology>
    </subcellularLocation>
</comment>
<evidence type="ECO:0000256" key="8">
    <source>
        <dbReference type="ARBA" id="ARBA00022989"/>
    </source>
</evidence>
<dbReference type="PROSITE" id="PS51384">
    <property type="entry name" value="FAD_FR"/>
    <property type="match status" value="1"/>
</dbReference>
<dbReference type="Proteomes" id="UP000001745">
    <property type="component" value="Unassembled WGS sequence"/>
</dbReference>
<evidence type="ECO:0000259" key="15">
    <source>
        <dbReference type="PROSITE" id="PS51384"/>
    </source>
</evidence>
<name>B8MKK5_TALSN</name>
<dbReference type="GO" id="GO:0006826">
    <property type="term" value="P:iron ion transport"/>
    <property type="evidence" value="ECO:0007669"/>
    <property type="project" value="TreeGrafter"/>
</dbReference>
<evidence type="ECO:0000256" key="5">
    <source>
        <dbReference type="ARBA" id="ARBA00022475"/>
    </source>
</evidence>
<evidence type="ECO:0000313" key="16">
    <source>
        <dbReference type="EMBL" id="EED15360.1"/>
    </source>
</evidence>
<dbReference type="CDD" id="cd06186">
    <property type="entry name" value="NOX_Duox_like_FAD_NADP"/>
    <property type="match status" value="1"/>
</dbReference>
<dbReference type="GO" id="GO:0052851">
    <property type="term" value="F:ferric-chelate reductase (NADPH) activity"/>
    <property type="evidence" value="ECO:0007669"/>
    <property type="project" value="UniProtKB-EC"/>
</dbReference>
<evidence type="ECO:0000256" key="9">
    <source>
        <dbReference type="ARBA" id="ARBA00023002"/>
    </source>
</evidence>
<gene>
    <name evidence="16" type="ORF">TSTA_048040</name>
</gene>
<dbReference type="PANTHER" id="PTHR32361:SF9">
    <property type="entry name" value="FERRIC REDUCTASE TRANSMEMBRANE COMPONENT 3-RELATED"/>
    <property type="match status" value="1"/>
</dbReference>
<feature type="transmembrane region" description="Helical" evidence="14">
    <location>
        <begin position="239"/>
        <end position="259"/>
    </location>
</feature>
<dbReference type="GeneID" id="8106986"/>
<dbReference type="SFLD" id="SFLDG01168">
    <property type="entry name" value="Ferric_reductase_subgroup_(FRE"/>
    <property type="match status" value="1"/>
</dbReference>
<dbReference type="SUPFAM" id="SSF52343">
    <property type="entry name" value="Ferredoxin reductase-like, C-terminal NADP-linked domain"/>
    <property type="match status" value="1"/>
</dbReference>
<proteinExistence type="inferred from homology"/>
<dbReference type="SFLD" id="SFLDS00052">
    <property type="entry name" value="Ferric_Reductase_Domain"/>
    <property type="match status" value="1"/>
</dbReference>
<organism evidence="16 17">
    <name type="scientific">Talaromyces stipitatus (strain ATCC 10500 / CBS 375.48 / QM 6759 / NRRL 1006)</name>
    <name type="common">Penicillium stipitatum</name>
    <dbReference type="NCBI Taxonomy" id="441959"/>
    <lineage>
        <taxon>Eukaryota</taxon>
        <taxon>Fungi</taxon>
        <taxon>Dikarya</taxon>
        <taxon>Ascomycota</taxon>
        <taxon>Pezizomycotina</taxon>
        <taxon>Eurotiomycetes</taxon>
        <taxon>Eurotiomycetidae</taxon>
        <taxon>Eurotiales</taxon>
        <taxon>Trichocomaceae</taxon>
        <taxon>Talaromyces</taxon>
        <taxon>Talaromyces sect. Talaromyces</taxon>
    </lineage>
</organism>
<reference evidence="17" key="1">
    <citation type="journal article" date="2015" name="Genome Announc.">
        <title>Genome sequence of the AIDS-associated pathogen Penicillium marneffei (ATCC18224) and its near taxonomic relative Talaromyces stipitatus (ATCC10500).</title>
        <authorList>
            <person name="Nierman W.C."/>
            <person name="Fedorova-Abrams N.D."/>
            <person name="Andrianopoulos A."/>
        </authorList>
    </citation>
    <scope>NUCLEOTIDE SEQUENCE [LARGE SCALE GENOMIC DNA]</scope>
    <source>
        <strain evidence="17">ATCC 10500 / CBS 375.48 / QM 6759 / NRRL 1006</strain>
    </source>
</reference>
<evidence type="ECO:0000256" key="10">
    <source>
        <dbReference type="ARBA" id="ARBA00023065"/>
    </source>
</evidence>
<dbReference type="OMA" id="FVWVIKS"/>
<dbReference type="eggNOG" id="KOG0039">
    <property type="taxonomic scope" value="Eukaryota"/>
</dbReference>
<feature type="transmembrane region" description="Helical" evidence="14">
    <location>
        <begin position="133"/>
        <end position="154"/>
    </location>
</feature>
<dbReference type="GO" id="GO:0005886">
    <property type="term" value="C:plasma membrane"/>
    <property type="evidence" value="ECO:0007669"/>
    <property type="project" value="UniProtKB-SubCell"/>
</dbReference>
<dbReference type="EMBL" id="EQ962657">
    <property type="protein sequence ID" value="EED15360.1"/>
    <property type="molecule type" value="Genomic_DNA"/>
</dbReference>